<dbReference type="Pfam" id="PF00881">
    <property type="entry name" value="Nitroreductase"/>
    <property type="match status" value="1"/>
</dbReference>
<evidence type="ECO:0000259" key="4">
    <source>
        <dbReference type="Pfam" id="PF00881"/>
    </source>
</evidence>
<dbReference type="EMBL" id="LN899820">
    <property type="protein sequence ID" value="CUV53117.1"/>
    <property type="molecule type" value="Genomic_DNA"/>
</dbReference>
<dbReference type="SUPFAM" id="SSF55469">
    <property type="entry name" value="FMN-dependent nitroreductase-like"/>
    <property type="match status" value="1"/>
</dbReference>
<comment type="similarity">
    <text evidence="1">Belongs to the nitroreductase family.</text>
</comment>
<evidence type="ECO:0000313" key="5">
    <source>
        <dbReference type="EMBL" id="CUV20224.1"/>
    </source>
</evidence>
<accession>A0A0S4UDL7</accession>
<reference evidence="5" key="1">
    <citation type="submission" date="2015-10" db="EMBL/GenBank/DDBJ databases">
        <authorList>
            <person name="Gilbert D.G."/>
        </authorList>
    </citation>
    <scope>NUCLEOTIDE SEQUENCE</scope>
    <source>
        <strain evidence="5">Phyl III-seqv23</strain>
    </source>
</reference>
<dbReference type="PANTHER" id="PTHR43673:SF10">
    <property type="entry name" value="NADH DEHYDROGENASE_NAD(P)H NITROREDUCTASE XCC3605-RELATED"/>
    <property type="match status" value="1"/>
</dbReference>
<dbReference type="EMBL" id="LN899821">
    <property type="protein sequence ID" value="CUV20224.1"/>
    <property type="molecule type" value="Genomic_DNA"/>
</dbReference>
<dbReference type="PANTHER" id="PTHR43673">
    <property type="entry name" value="NAD(P)H NITROREDUCTASE YDGI-RELATED"/>
    <property type="match status" value="1"/>
</dbReference>
<evidence type="ECO:0000313" key="6">
    <source>
        <dbReference type="EMBL" id="CUV53117.1"/>
    </source>
</evidence>
<dbReference type="InterPro" id="IPR029479">
    <property type="entry name" value="Nitroreductase"/>
</dbReference>
<organism evidence="5">
    <name type="scientific">Ralstonia solanacearum</name>
    <name type="common">Pseudomonas solanacearum</name>
    <dbReference type="NCBI Taxonomy" id="305"/>
    <lineage>
        <taxon>Bacteria</taxon>
        <taxon>Pseudomonadati</taxon>
        <taxon>Pseudomonadota</taxon>
        <taxon>Betaproteobacteria</taxon>
        <taxon>Burkholderiales</taxon>
        <taxon>Burkholderiaceae</taxon>
        <taxon>Ralstonia</taxon>
        <taxon>Ralstonia solanacearum species complex</taxon>
    </lineage>
</organism>
<dbReference type="Gene3D" id="3.40.109.10">
    <property type="entry name" value="NADH Oxidase"/>
    <property type="match status" value="1"/>
</dbReference>
<proteinExistence type="inferred from homology"/>
<feature type="domain" description="Nitroreductase" evidence="4">
    <location>
        <begin position="16"/>
        <end position="91"/>
    </location>
</feature>
<feature type="compositionally biased region" description="Low complexity" evidence="3">
    <location>
        <begin position="156"/>
        <end position="169"/>
    </location>
</feature>
<evidence type="ECO:0000256" key="2">
    <source>
        <dbReference type="ARBA" id="ARBA00023002"/>
    </source>
</evidence>
<protein>
    <submittedName>
        <fullName evidence="5">Nitroreductase protein</fullName>
    </submittedName>
</protein>
<dbReference type="AlphaFoldDB" id="A0A0S4UDL7"/>
<dbReference type="GO" id="GO:0016491">
    <property type="term" value="F:oxidoreductase activity"/>
    <property type="evidence" value="ECO:0007669"/>
    <property type="project" value="UniProtKB-KW"/>
</dbReference>
<keyword evidence="2" id="KW-0560">Oxidoreductase</keyword>
<feature type="region of interest" description="Disordered" evidence="3">
    <location>
        <begin position="139"/>
        <end position="169"/>
    </location>
</feature>
<evidence type="ECO:0000256" key="1">
    <source>
        <dbReference type="ARBA" id="ARBA00007118"/>
    </source>
</evidence>
<evidence type="ECO:0000256" key="3">
    <source>
        <dbReference type="SAM" id="MobiDB-lite"/>
    </source>
</evidence>
<gene>
    <name evidence="5" type="ORF">PSS4_v1_1390026</name>
    <name evidence="6" type="ORF">RUN215_v1_90014</name>
</gene>
<dbReference type="InterPro" id="IPR000415">
    <property type="entry name" value="Nitroreductase-like"/>
</dbReference>
<name>A0A0S4UDL7_RALSL</name>
<sequence>MHERIADHPIDPLFLARWSPRAYDARPMPHADLLCLLEAARWAPSAYNHQPWRFLYARRDDAHWADFLDLRVSANGAWAQHAAALVFVLSDTRLGRDGAVDAVPSRSHSFDAGAAWAQLALQAVRLGYHARAMAGAHRAEGAGALPHRDRRGGRPPGRARVAAGAAAAA</sequence>